<sequence length="119" mass="13419">MAKDRCDIYCFNEEKVNRIKPSIHTESIQAVTKTLKALADETRLKIVLALCQSDELCVCDVANIVECTVATASHHLRLLRNLDIASYRKDGKLAFYSLTDEHIKQLVVTMFKNDSSVTS</sequence>
<dbReference type="SUPFAM" id="SSF46785">
    <property type="entry name" value="Winged helix' DNA-binding domain"/>
    <property type="match status" value="1"/>
</dbReference>
<dbReference type="PROSITE" id="PS50987">
    <property type="entry name" value="HTH_ARSR_2"/>
    <property type="match status" value="1"/>
</dbReference>
<dbReference type="GO" id="GO:0003677">
    <property type="term" value="F:DNA binding"/>
    <property type="evidence" value="ECO:0007669"/>
    <property type="project" value="UniProtKB-KW"/>
</dbReference>
<evidence type="ECO:0000256" key="1">
    <source>
        <dbReference type="ARBA" id="ARBA00023015"/>
    </source>
</evidence>
<dbReference type="EMBL" id="LNQP01000035">
    <property type="protein sequence ID" value="KSU87784.1"/>
    <property type="molecule type" value="Genomic_DNA"/>
</dbReference>
<evidence type="ECO:0000313" key="6">
    <source>
        <dbReference type="EMBL" id="KSU87784.1"/>
    </source>
</evidence>
<evidence type="ECO:0000256" key="3">
    <source>
        <dbReference type="ARBA" id="ARBA00023163"/>
    </source>
</evidence>
<dbReference type="Proteomes" id="UP000053681">
    <property type="component" value="Unassembled WGS sequence"/>
</dbReference>
<dbReference type="Pfam" id="PF01022">
    <property type="entry name" value="HTH_5"/>
    <property type="match status" value="1"/>
</dbReference>
<evidence type="ECO:0000256" key="2">
    <source>
        <dbReference type="ARBA" id="ARBA00023125"/>
    </source>
</evidence>
<dbReference type="InterPro" id="IPR051011">
    <property type="entry name" value="Metal_resp_trans_reg"/>
</dbReference>
<accession>A0A0V8JLE0</accession>
<dbReference type="PRINTS" id="PR00778">
    <property type="entry name" value="HTHARSR"/>
</dbReference>
<protein>
    <submittedName>
        <fullName evidence="6">ArsR family transcriptional regulator</fullName>
    </submittedName>
</protein>
<reference evidence="6 7" key="1">
    <citation type="submission" date="2015-11" db="EMBL/GenBank/DDBJ databases">
        <title>Bacillus caseinolyticus sp nov.</title>
        <authorList>
            <person name="Dastager S.G."/>
            <person name="Mawlankar R."/>
        </authorList>
    </citation>
    <scope>NUCLEOTIDE SEQUENCE [LARGE SCALE GENOMIC DNA]</scope>
    <source>
        <strain evidence="6 7">SGD-V-76</strain>
    </source>
</reference>
<dbReference type="InterPro" id="IPR036388">
    <property type="entry name" value="WH-like_DNA-bd_sf"/>
</dbReference>
<dbReference type="InterPro" id="IPR001845">
    <property type="entry name" value="HTH_ArsR_DNA-bd_dom"/>
</dbReference>
<dbReference type="PANTHER" id="PTHR43132">
    <property type="entry name" value="ARSENICAL RESISTANCE OPERON REPRESSOR ARSR-RELATED"/>
    <property type="match status" value="1"/>
</dbReference>
<evidence type="ECO:0000313" key="7">
    <source>
        <dbReference type="Proteomes" id="UP000053681"/>
    </source>
</evidence>
<dbReference type="RefSeq" id="WP_025907656.1">
    <property type="nucleotide sequence ID" value="NZ_KQ758651.1"/>
</dbReference>
<dbReference type="Gene3D" id="1.10.10.10">
    <property type="entry name" value="Winged helix-like DNA-binding domain superfamily/Winged helix DNA-binding domain"/>
    <property type="match status" value="1"/>
</dbReference>
<dbReference type="GO" id="GO:0003700">
    <property type="term" value="F:DNA-binding transcription factor activity"/>
    <property type="evidence" value="ECO:0007669"/>
    <property type="project" value="InterPro"/>
</dbReference>
<dbReference type="GO" id="GO:0046686">
    <property type="term" value="P:response to cadmium ion"/>
    <property type="evidence" value="ECO:0007669"/>
    <property type="project" value="UniProtKB-KW"/>
</dbReference>
<proteinExistence type="predicted"/>
<dbReference type="PROSITE" id="PS00846">
    <property type="entry name" value="HTH_ARSR_1"/>
    <property type="match status" value="1"/>
</dbReference>
<dbReference type="AlphaFoldDB" id="A0A0V8JLE0"/>
<dbReference type="InterPro" id="IPR018334">
    <property type="entry name" value="ArsR_HTH"/>
</dbReference>
<keyword evidence="3" id="KW-0804">Transcription</keyword>
<gene>
    <name evidence="6" type="ORF">AS180_11235</name>
</gene>
<feature type="domain" description="HTH arsR-type" evidence="5">
    <location>
        <begin position="23"/>
        <end position="118"/>
    </location>
</feature>
<dbReference type="PANTHER" id="PTHR43132:SF6">
    <property type="entry name" value="HTH-TYPE TRANSCRIPTIONAL REPRESSOR CZRA"/>
    <property type="match status" value="1"/>
</dbReference>
<keyword evidence="7" id="KW-1185">Reference proteome</keyword>
<dbReference type="CDD" id="cd00090">
    <property type="entry name" value="HTH_ARSR"/>
    <property type="match status" value="1"/>
</dbReference>
<evidence type="ECO:0000259" key="5">
    <source>
        <dbReference type="PROSITE" id="PS50987"/>
    </source>
</evidence>
<evidence type="ECO:0000256" key="4">
    <source>
        <dbReference type="ARBA" id="ARBA00043263"/>
    </source>
</evidence>
<organism evidence="6 7">
    <name type="scientific">Priestia veravalensis</name>
    <dbReference type="NCBI Taxonomy" id="1414648"/>
    <lineage>
        <taxon>Bacteria</taxon>
        <taxon>Bacillati</taxon>
        <taxon>Bacillota</taxon>
        <taxon>Bacilli</taxon>
        <taxon>Bacillales</taxon>
        <taxon>Bacillaceae</taxon>
        <taxon>Priestia</taxon>
    </lineage>
</organism>
<dbReference type="GeneID" id="93681923"/>
<keyword evidence="4" id="KW-0105">Cadmium resistance</keyword>
<comment type="caution">
    <text evidence="6">The sequence shown here is derived from an EMBL/GenBank/DDBJ whole genome shotgun (WGS) entry which is preliminary data.</text>
</comment>
<dbReference type="NCBIfam" id="NF033788">
    <property type="entry name" value="HTH_metalloreg"/>
    <property type="match status" value="1"/>
</dbReference>
<name>A0A0V8JLE0_9BACI</name>
<keyword evidence="2" id="KW-0238">DNA-binding</keyword>
<dbReference type="InterPro" id="IPR011991">
    <property type="entry name" value="ArsR-like_HTH"/>
</dbReference>
<dbReference type="InterPro" id="IPR036390">
    <property type="entry name" value="WH_DNA-bd_sf"/>
</dbReference>
<keyword evidence="1" id="KW-0805">Transcription regulation</keyword>
<dbReference type="SMART" id="SM00418">
    <property type="entry name" value="HTH_ARSR"/>
    <property type="match status" value="1"/>
</dbReference>